<evidence type="ECO:0000256" key="1">
    <source>
        <dbReference type="ARBA" id="ARBA00022723"/>
    </source>
</evidence>
<evidence type="ECO:0000313" key="7">
    <source>
        <dbReference type="Proteomes" id="UP001224775"/>
    </source>
</evidence>
<dbReference type="GO" id="GO:0008270">
    <property type="term" value="F:zinc ion binding"/>
    <property type="evidence" value="ECO:0007669"/>
    <property type="project" value="UniProtKB-KW"/>
</dbReference>
<dbReference type="PROSITE" id="PS50865">
    <property type="entry name" value="ZF_MYND_2"/>
    <property type="match status" value="1"/>
</dbReference>
<feature type="domain" description="MYND-type" evidence="5">
    <location>
        <begin position="130"/>
        <end position="168"/>
    </location>
</feature>
<dbReference type="InterPro" id="IPR002893">
    <property type="entry name" value="Znf_MYND"/>
</dbReference>
<gene>
    <name evidence="6" type="ORF">QTG54_002604</name>
</gene>
<evidence type="ECO:0000256" key="3">
    <source>
        <dbReference type="ARBA" id="ARBA00022833"/>
    </source>
</evidence>
<keyword evidence="3" id="KW-0862">Zinc</keyword>
<evidence type="ECO:0000313" key="6">
    <source>
        <dbReference type="EMBL" id="KAK1747260.1"/>
    </source>
</evidence>
<keyword evidence="7" id="KW-1185">Reference proteome</keyword>
<accession>A0AAD8YLA7</accession>
<dbReference type="EMBL" id="JATAAI010000003">
    <property type="protein sequence ID" value="KAK1747260.1"/>
    <property type="molecule type" value="Genomic_DNA"/>
</dbReference>
<evidence type="ECO:0000256" key="4">
    <source>
        <dbReference type="PROSITE-ProRule" id="PRU00134"/>
    </source>
</evidence>
<evidence type="ECO:0000259" key="5">
    <source>
        <dbReference type="PROSITE" id="PS50865"/>
    </source>
</evidence>
<proteinExistence type="predicted"/>
<keyword evidence="1" id="KW-0479">Metal-binding</keyword>
<dbReference type="AlphaFoldDB" id="A0AAD8YLA7"/>
<comment type="caution">
    <text evidence="6">The sequence shown here is derived from an EMBL/GenBank/DDBJ whole genome shotgun (WGS) entry which is preliminary data.</text>
</comment>
<dbReference type="SUPFAM" id="SSF144232">
    <property type="entry name" value="HIT/MYND zinc finger-like"/>
    <property type="match status" value="1"/>
</dbReference>
<dbReference type="Gene3D" id="6.10.140.2220">
    <property type="match status" value="1"/>
</dbReference>
<evidence type="ECO:0000256" key="2">
    <source>
        <dbReference type="ARBA" id="ARBA00022771"/>
    </source>
</evidence>
<sequence length="231" mass="25711">MGFELHSFDAPGAHQESIVRKYMRAMFQSGDLDSSGFSFFAFAANLPTNCSNSQWAELVRRIERCVDADILDAPVEHRCFKPNEQDYSLFKGELFRPKGMPAMGPDTAAQAESVRKIMCIGDITPDYNRCAACTKPNATSRCGKCKVVKYCSRDCQAKHWKSGHKKCCQKAVENCTLRSVLNGGNDWLHITANECEAIAKGLRSIQQSDPLARKFFHYFDAVSNLGGCFVG</sequence>
<keyword evidence="2 4" id="KW-0863">Zinc-finger</keyword>
<reference evidence="6" key="1">
    <citation type="submission" date="2023-06" db="EMBL/GenBank/DDBJ databases">
        <title>Survivors Of The Sea: Transcriptome response of Skeletonema marinoi to long-term dormancy.</title>
        <authorList>
            <person name="Pinder M.I.M."/>
            <person name="Kourtchenko O."/>
            <person name="Robertson E.K."/>
            <person name="Larsson T."/>
            <person name="Maumus F."/>
            <person name="Osuna-Cruz C.M."/>
            <person name="Vancaester E."/>
            <person name="Stenow R."/>
            <person name="Vandepoele K."/>
            <person name="Ploug H."/>
            <person name="Bruchert V."/>
            <person name="Godhe A."/>
            <person name="Topel M."/>
        </authorList>
    </citation>
    <scope>NUCLEOTIDE SEQUENCE</scope>
    <source>
        <strain evidence="6">R05AC</strain>
    </source>
</reference>
<dbReference type="Proteomes" id="UP001224775">
    <property type="component" value="Unassembled WGS sequence"/>
</dbReference>
<name>A0AAD8YLA7_9STRA</name>
<dbReference type="PROSITE" id="PS01360">
    <property type="entry name" value="ZF_MYND_1"/>
    <property type="match status" value="1"/>
</dbReference>
<dbReference type="Pfam" id="PF01753">
    <property type="entry name" value="zf-MYND"/>
    <property type="match status" value="1"/>
</dbReference>
<organism evidence="6 7">
    <name type="scientific">Skeletonema marinoi</name>
    <dbReference type="NCBI Taxonomy" id="267567"/>
    <lineage>
        <taxon>Eukaryota</taxon>
        <taxon>Sar</taxon>
        <taxon>Stramenopiles</taxon>
        <taxon>Ochrophyta</taxon>
        <taxon>Bacillariophyta</taxon>
        <taxon>Coscinodiscophyceae</taxon>
        <taxon>Thalassiosirophycidae</taxon>
        <taxon>Thalassiosirales</taxon>
        <taxon>Skeletonemataceae</taxon>
        <taxon>Skeletonema</taxon>
        <taxon>Skeletonema marinoi-dohrnii complex</taxon>
    </lineage>
</organism>
<protein>
    <recommendedName>
        <fullName evidence="5">MYND-type domain-containing protein</fullName>
    </recommendedName>
</protein>